<gene>
    <name evidence="1" type="ORF">RRG08_059689</name>
</gene>
<keyword evidence="2" id="KW-1185">Reference proteome</keyword>
<proteinExistence type="predicted"/>
<reference evidence="1" key="1">
    <citation type="journal article" date="2023" name="G3 (Bethesda)">
        <title>A reference genome for the long-term kleptoplast-retaining sea slug Elysia crispata morphotype clarki.</title>
        <authorList>
            <person name="Eastman K.E."/>
            <person name="Pendleton A.L."/>
            <person name="Shaikh M.A."/>
            <person name="Suttiyut T."/>
            <person name="Ogas R."/>
            <person name="Tomko P."/>
            <person name="Gavelis G."/>
            <person name="Widhalm J.R."/>
            <person name="Wisecaver J.H."/>
        </authorList>
    </citation>
    <scope>NUCLEOTIDE SEQUENCE</scope>
    <source>
        <strain evidence="1">ECLA1</strain>
    </source>
</reference>
<sequence>MRQEHHLIPLILTLRTPLMLAPGTMELMLMRIGSSSDAYIPSSVPESSDSGEESEIFPIQEIDMENLSTATKKKKPKRPCYYCGEEQSQLVRHLTRKHKMEDAVVAALKLPKMEQRRAFEKIRKDGILKMNISQQEKMEEIKAGLKLMIGYGLKKLIKTAKGYYIQTNEMEKSVEVDRFSAVLDLNWDYIFYTAQVMCEQRRNTLRKPQAMPVEEDVSKLRAFILNEMQKLSDDELMKWDHHYFCKDAELDC</sequence>
<dbReference type="PANTHER" id="PTHR33480:SF1">
    <property type="entry name" value="TYR RECOMBINASE DOMAIN-CONTAINING PROTEIN"/>
    <property type="match status" value="1"/>
</dbReference>
<dbReference type="AlphaFoldDB" id="A0AAE1DFH5"/>
<accession>A0AAE1DFH5</accession>
<evidence type="ECO:0000313" key="2">
    <source>
        <dbReference type="Proteomes" id="UP001283361"/>
    </source>
</evidence>
<organism evidence="1 2">
    <name type="scientific">Elysia crispata</name>
    <name type="common">lettuce slug</name>
    <dbReference type="NCBI Taxonomy" id="231223"/>
    <lineage>
        <taxon>Eukaryota</taxon>
        <taxon>Metazoa</taxon>
        <taxon>Spiralia</taxon>
        <taxon>Lophotrochozoa</taxon>
        <taxon>Mollusca</taxon>
        <taxon>Gastropoda</taxon>
        <taxon>Heterobranchia</taxon>
        <taxon>Euthyneura</taxon>
        <taxon>Panpulmonata</taxon>
        <taxon>Sacoglossa</taxon>
        <taxon>Placobranchoidea</taxon>
        <taxon>Plakobranchidae</taxon>
        <taxon>Elysia</taxon>
    </lineage>
</organism>
<name>A0AAE1DFH5_9GAST</name>
<evidence type="ECO:0000313" key="1">
    <source>
        <dbReference type="EMBL" id="KAK3767970.1"/>
    </source>
</evidence>
<protein>
    <submittedName>
        <fullName evidence="1">Uncharacterized protein</fullName>
    </submittedName>
</protein>
<comment type="caution">
    <text evidence="1">The sequence shown here is derived from an EMBL/GenBank/DDBJ whole genome shotgun (WGS) entry which is preliminary data.</text>
</comment>
<dbReference type="Proteomes" id="UP001283361">
    <property type="component" value="Unassembled WGS sequence"/>
</dbReference>
<dbReference type="PANTHER" id="PTHR33480">
    <property type="entry name" value="SET DOMAIN-CONTAINING PROTEIN-RELATED"/>
    <property type="match status" value="1"/>
</dbReference>
<dbReference type="EMBL" id="JAWDGP010004087">
    <property type="protein sequence ID" value="KAK3767970.1"/>
    <property type="molecule type" value="Genomic_DNA"/>
</dbReference>